<protein>
    <recommendedName>
        <fullName evidence="3 7">6,7-dimethyl-8-ribityllumazine synthase</fullName>
        <shortName evidence="7">DMRL synthase</shortName>
        <shortName evidence="7">LS</shortName>
        <shortName evidence="7">Lumazine synthase</shortName>
        <ecNumber evidence="3 7">2.5.1.78</ecNumber>
    </recommendedName>
</protein>
<dbReference type="GO" id="GO:0000906">
    <property type="term" value="F:6,7-dimethyl-8-ribityllumazine synthase activity"/>
    <property type="evidence" value="ECO:0007669"/>
    <property type="project" value="UniProtKB-UniRule"/>
</dbReference>
<dbReference type="GO" id="GO:0005829">
    <property type="term" value="C:cytosol"/>
    <property type="evidence" value="ECO:0007669"/>
    <property type="project" value="TreeGrafter"/>
</dbReference>
<dbReference type="Proteomes" id="UP000589520">
    <property type="component" value="Unassembled WGS sequence"/>
</dbReference>
<evidence type="ECO:0000256" key="4">
    <source>
        <dbReference type="ARBA" id="ARBA00022619"/>
    </source>
</evidence>
<evidence type="ECO:0000313" key="8">
    <source>
        <dbReference type="EMBL" id="NYF79324.1"/>
    </source>
</evidence>
<dbReference type="PANTHER" id="PTHR21058:SF0">
    <property type="entry name" value="6,7-DIMETHYL-8-RIBITYLLUMAZINE SYNTHASE"/>
    <property type="match status" value="1"/>
</dbReference>
<dbReference type="CDD" id="cd09209">
    <property type="entry name" value="Lumazine_synthase-I"/>
    <property type="match status" value="1"/>
</dbReference>
<dbReference type="PANTHER" id="PTHR21058">
    <property type="entry name" value="6,7-DIMETHYL-8-RIBITYLLUMAZINE SYNTHASE DMRL SYNTHASE LUMAZINE SYNTHASE"/>
    <property type="match status" value="1"/>
</dbReference>
<feature type="binding site" evidence="7">
    <location>
        <position position="248"/>
    </location>
    <ligand>
        <name>5-amino-6-(D-ribitylamino)uracil</name>
        <dbReference type="ChEBI" id="CHEBI:15934"/>
    </ligand>
</feature>
<sequence>MIKGITLVHAVGSADAQSVEMDKLKGLFEALGFESGKGWQHDSGRGESFLASVGNLELVSGRPPAVPPLLIEVTQLDHVHTIVQQWMLVSYRTEEVETLLSAPELTHWNSRLFTAQLTPELRLGFWQSENPLHNKPVAIEGDMSAEGMRFAVVTTRWNTVITDRLLQGSLDALHRSGAAKQDIEIVRVPGAWEVPNAARTLAESKRFDAIITLGCLLRGETAHYEAIYNEVARGIGQSQQETGIPHAFGVLTCETLEQALDRAGLKAGNKGFEAAIAAIEMVSIQKKLAVKQ</sequence>
<dbReference type="UniPathway" id="UPA00275">
    <property type="reaction ID" value="UER00404"/>
</dbReference>
<dbReference type="InterPro" id="IPR036467">
    <property type="entry name" value="LS/RS_sf"/>
</dbReference>
<feature type="active site" description="Proton donor" evidence="7">
    <location>
        <position position="223"/>
    </location>
</feature>
<evidence type="ECO:0000256" key="1">
    <source>
        <dbReference type="ARBA" id="ARBA00004917"/>
    </source>
</evidence>
<evidence type="ECO:0000256" key="5">
    <source>
        <dbReference type="ARBA" id="ARBA00022679"/>
    </source>
</evidence>
<accession>A0A7Y9PG91</accession>
<evidence type="ECO:0000256" key="3">
    <source>
        <dbReference type="ARBA" id="ARBA00012664"/>
    </source>
</evidence>
<comment type="catalytic activity">
    <reaction evidence="6 7">
        <text>(2S)-2-hydroxy-3-oxobutyl phosphate + 5-amino-6-(D-ribitylamino)uracil = 6,7-dimethyl-8-(1-D-ribityl)lumazine + phosphate + 2 H2O + H(+)</text>
        <dbReference type="Rhea" id="RHEA:26152"/>
        <dbReference type="ChEBI" id="CHEBI:15377"/>
        <dbReference type="ChEBI" id="CHEBI:15378"/>
        <dbReference type="ChEBI" id="CHEBI:15934"/>
        <dbReference type="ChEBI" id="CHEBI:43474"/>
        <dbReference type="ChEBI" id="CHEBI:58201"/>
        <dbReference type="ChEBI" id="CHEBI:58830"/>
        <dbReference type="EC" id="2.5.1.78"/>
    </reaction>
</comment>
<comment type="similarity">
    <text evidence="2 7">Belongs to the DMRL synthase family.</text>
</comment>
<name>A0A7Y9PG91_9BACT</name>
<gene>
    <name evidence="7" type="primary">ribH</name>
    <name evidence="8" type="ORF">HDF17_001611</name>
</gene>
<dbReference type="NCBIfam" id="TIGR00114">
    <property type="entry name" value="lumazine-synth"/>
    <property type="match status" value="1"/>
</dbReference>
<keyword evidence="5 7" id="KW-0808">Transferase</keyword>
<evidence type="ECO:0000256" key="6">
    <source>
        <dbReference type="ARBA" id="ARBA00048785"/>
    </source>
</evidence>
<dbReference type="InterPro" id="IPR002180">
    <property type="entry name" value="LS/RS"/>
</dbReference>
<dbReference type="Pfam" id="PF00885">
    <property type="entry name" value="DMRL_synthase"/>
    <property type="match status" value="1"/>
</dbReference>
<evidence type="ECO:0000313" key="9">
    <source>
        <dbReference type="Proteomes" id="UP000589520"/>
    </source>
</evidence>
<proteinExistence type="inferred from homology"/>
<comment type="function">
    <text evidence="7">Catalyzes the formation of 6,7-dimethyl-8-ribityllumazine by condensation of 5-amino-6-(D-ribitylamino)uracil with 3,4-dihydroxy-2-butanone 4-phosphate. This is the penultimate step in the biosynthesis of riboflavin.</text>
</comment>
<dbReference type="EC" id="2.5.1.78" evidence="3 7"/>
<feature type="binding site" evidence="7">
    <location>
        <begin position="191"/>
        <end position="193"/>
    </location>
    <ligand>
        <name>5-amino-6-(D-ribitylamino)uracil</name>
        <dbReference type="ChEBI" id="CHEBI:15934"/>
    </ligand>
</feature>
<feature type="binding site" evidence="7">
    <location>
        <position position="262"/>
    </location>
    <ligand>
        <name>(2S)-2-hydroxy-3-oxobutyl phosphate</name>
        <dbReference type="ChEBI" id="CHEBI:58830"/>
    </ligand>
</feature>
<dbReference type="Gene3D" id="3.40.50.960">
    <property type="entry name" value="Lumazine/riboflavin synthase"/>
    <property type="match status" value="1"/>
</dbReference>
<dbReference type="HAMAP" id="MF_00178">
    <property type="entry name" value="Lumazine_synth"/>
    <property type="match status" value="1"/>
</dbReference>
<evidence type="ECO:0000256" key="7">
    <source>
        <dbReference type="HAMAP-Rule" id="MF_00178"/>
    </source>
</evidence>
<dbReference type="GO" id="GO:0009349">
    <property type="term" value="C:riboflavin synthase complex"/>
    <property type="evidence" value="ECO:0007669"/>
    <property type="project" value="UniProtKB-UniRule"/>
</dbReference>
<dbReference type="InterPro" id="IPR034964">
    <property type="entry name" value="LS"/>
</dbReference>
<reference evidence="8 9" key="1">
    <citation type="submission" date="2020-07" db="EMBL/GenBank/DDBJ databases">
        <title>Genomic Encyclopedia of Type Strains, Phase IV (KMG-V): Genome sequencing to study the core and pangenomes of soil and plant-associated prokaryotes.</title>
        <authorList>
            <person name="Whitman W."/>
        </authorList>
    </citation>
    <scope>NUCLEOTIDE SEQUENCE [LARGE SCALE GENOMIC DNA]</scope>
    <source>
        <strain evidence="8 9">X4EP2</strain>
    </source>
</reference>
<comment type="caution">
    <text evidence="8">The sequence shown here is derived from an EMBL/GenBank/DDBJ whole genome shotgun (WGS) entry which is preliminary data.</text>
</comment>
<organism evidence="8 9">
    <name type="scientific">Granulicella arctica</name>
    <dbReference type="NCBI Taxonomy" id="940613"/>
    <lineage>
        <taxon>Bacteria</taxon>
        <taxon>Pseudomonadati</taxon>
        <taxon>Acidobacteriota</taxon>
        <taxon>Terriglobia</taxon>
        <taxon>Terriglobales</taxon>
        <taxon>Acidobacteriaceae</taxon>
        <taxon>Granulicella</taxon>
    </lineage>
</organism>
<keyword evidence="9" id="KW-1185">Reference proteome</keyword>
<dbReference type="AlphaFoldDB" id="A0A7Y9PG91"/>
<comment type="pathway">
    <text evidence="1 7">Cofactor biosynthesis; riboflavin biosynthesis; riboflavin from 2-hydroxy-3-oxobutyl phosphate and 5-amino-6-(D-ribitylamino)uracil: step 1/2.</text>
</comment>
<dbReference type="SUPFAM" id="SSF52121">
    <property type="entry name" value="Lumazine synthase"/>
    <property type="match status" value="1"/>
</dbReference>
<dbReference type="GO" id="GO:0009231">
    <property type="term" value="P:riboflavin biosynthetic process"/>
    <property type="evidence" value="ECO:0007669"/>
    <property type="project" value="UniProtKB-UniRule"/>
</dbReference>
<feature type="binding site" evidence="7">
    <location>
        <begin position="215"/>
        <end position="217"/>
    </location>
    <ligand>
        <name>5-amino-6-(D-ribitylamino)uracil</name>
        <dbReference type="ChEBI" id="CHEBI:15934"/>
    </ligand>
</feature>
<dbReference type="RefSeq" id="WP_246301650.1">
    <property type="nucleotide sequence ID" value="NZ_JACCCW010000001.1"/>
</dbReference>
<feature type="binding site" evidence="7">
    <location>
        <begin position="220"/>
        <end position="221"/>
    </location>
    <ligand>
        <name>(2S)-2-hydroxy-3-oxobutyl phosphate</name>
        <dbReference type="ChEBI" id="CHEBI:58830"/>
    </ligand>
</feature>
<feature type="binding site" evidence="7">
    <location>
        <position position="157"/>
    </location>
    <ligand>
        <name>5-amino-6-(D-ribitylamino)uracil</name>
        <dbReference type="ChEBI" id="CHEBI:15934"/>
    </ligand>
</feature>
<keyword evidence="4 7" id="KW-0686">Riboflavin biosynthesis</keyword>
<dbReference type="EMBL" id="JACCCW010000001">
    <property type="protein sequence ID" value="NYF79324.1"/>
    <property type="molecule type" value="Genomic_DNA"/>
</dbReference>
<evidence type="ECO:0000256" key="2">
    <source>
        <dbReference type="ARBA" id="ARBA00007424"/>
    </source>
</evidence>